<dbReference type="Gene3D" id="3.40.50.2300">
    <property type="match status" value="2"/>
</dbReference>
<evidence type="ECO:0000256" key="1">
    <source>
        <dbReference type="ARBA" id="ARBA00004196"/>
    </source>
</evidence>
<dbReference type="Pfam" id="PF13407">
    <property type="entry name" value="Peripla_BP_4"/>
    <property type="match status" value="1"/>
</dbReference>
<dbReference type="STRING" id="1612202.SAMN05421734_11068"/>
<evidence type="ECO:0000259" key="3">
    <source>
        <dbReference type="Pfam" id="PF13407"/>
    </source>
</evidence>
<accession>A0A1G6M9R4</accession>
<feature type="domain" description="Periplasmic binding protein" evidence="3">
    <location>
        <begin position="45"/>
        <end position="298"/>
    </location>
</feature>
<dbReference type="PROSITE" id="PS51257">
    <property type="entry name" value="PROKAR_LIPOPROTEIN"/>
    <property type="match status" value="1"/>
</dbReference>
<dbReference type="InterPro" id="IPR050555">
    <property type="entry name" value="Bact_Solute-Bind_Prot2"/>
</dbReference>
<organism evidence="4 5">
    <name type="scientific">Pelagirhabdus alkalitolerans</name>
    <dbReference type="NCBI Taxonomy" id="1612202"/>
    <lineage>
        <taxon>Bacteria</taxon>
        <taxon>Bacillati</taxon>
        <taxon>Bacillota</taxon>
        <taxon>Bacilli</taxon>
        <taxon>Bacillales</taxon>
        <taxon>Bacillaceae</taxon>
        <taxon>Pelagirhabdus</taxon>
    </lineage>
</organism>
<dbReference type="GO" id="GO:0030288">
    <property type="term" value="C:outer membrane-bounded periplasmic space"/>
    <property type="evidence" value="ECO:0007669"/>
    <property type="project" value="TreeGrafter"/>
</dbReference>
<evidence type="ECO:0000313" key="5">
    <source>
        <dbReference type="Proteomes" id="UP000242949"/>
    </source>
</evidence>
<evidence type="ECO:0000313" key="4">
    <source>
        <dbReference type="EMBL" id="SDC52034.1"/>
    </source>
</evidence>
<evidence type="ECO:0000256" key="2">
    <source>
        <dbReference type="ARBA" id="ARBA00022729"/>
    </source>
</evidence>
<gene>
    <name evidence="4" type="ORF">SAMN05421734_11068</name>
</gene>
<keyword evidence="2" id="KW-0732">Signal</keyword>
<dbReference type="RefSeq" id="WP_245719457.1">
    <property type="nucleotide sequence ID" value="NZ_FMYI01000010.1"/>
</dbReference>
<sequence>MRRLIKLTALTVISIIILIGCQDTEETSNEDNLDKLQANQEQPYVGFAMDTLQDERWYRDKENFETEILEQGGNVKTLAANGSQEVQNEQVRLLLEEGIDVLVLIPANSEEASDVVEMAHAEDVPVISYDQLVMHAEVDYYVSFDNVRVGELKAEAILDIVNEGQFAYVGGAEQDNNSHLLREGAMNILQPYIDDGDIELVYDEFTEDWSPDAAQENIEALLEETDLDAVVAANDGTAGGAINALGDQAFDVPVSGQDAELEAIRRIIEGTQTMTVYKSLEAIAERSAHVAMQLANNETVETDTSVNNEAIDVPAILLEPIPVDSSNYEDTVIEEGHIDESDL</sequence>
<keyword evidence="5" id="KW-1185">Reference proteome</keyword>
<dbReference type="GO" id="GO:0030246">
    <property type="term" value="F:carbohydrate binding"/>
    <property type="evidence" value="ECO:0007669"/>
    <property type="project" value="TreeGrafter"/>
</dbReference>
<protein>
    <submittedName>
        <fullName evidence="4">Xylose-binding protein</fullName>
    </submittedName>
</protein>
<proteinExistence type="predicted"/>
<dbReference type="PANTHER" id="PTHR30036">
    <property type="entry name" value="D-XYLOSE-BINDING PERIPLASMIC PROTEIN"/>
    <property type="match status" value="1"/>
</dbReference>
<dbReference type="SUPFAM" id="SSF53822">
    <property type="entry name" value="Periplasmic binding protein-like I"/>
    <property type="match status" value="1"/>
</dbReference>
<name>A0A1G6M9R4_9BACI</name>
<dbReference type="AlphaFoldDB" id="A0A1G6M9R4"/>
<comment type="subcellular location">
    <subcellularLocation>
        <location evidence="1">Cell envelope</location>
    </subcellularLocation>
</comment>
<dbReference type="PANTHER" id="PTHR30036:SF1">
    <property type="entry name" value="D-XYLOSE-BINDING PERIPLASMIC PROTEIN"/>
    <property type="match status" value="1"/>
</dbReference>
<dbReference type="Proteomes" id="UP000242949">
    <property type="component" value="Unassembled WGS sequence"/>
</dbReference>
<dbReference type="InterPro" id="IPR028082">
    <property type="entry name" value="Peripla_BP_I"/>
</dbReference>
<reference evidence="5" key="1">
    <citation type="submission" date="2016-09" db="EMBL/GenBank/DDBJ databases">
        <authorList>
            <person name="Varghese N."/>
            <person name="Submissions S."/>
        </authorList>
    </citation>
    <scope>NUCLEOTIDE SEQUENCE [LARGE SCALE GENOMIC DNA]</scope>
    <source>
        <strain evidence="5">S5</strain>
    </source>
</reference>
<dbReference type="InterPro" id="IPR025997">
    <property type="entry name" value="SBP_2_dom"/>
</dbReference>
<dbReference type="EMBL" id="FMYI01000010">
    <property type="protein sequence ID" value="SDC52034.1"/>
    <property type="molecule type" value="Genomic_DNA"/>
</dbReference>